<organism evidence="1 2">
    <name type="scientific">Vibrio alginolyticus (strain ATCC 17749 / DSM 2171 / NBRC 15630 / NCIMB 1903 / NCTC 12160 / XII-53)</name>
    <dbReference type="NCBI Taxonomy" id="1219076"/>
    <lineage>
        <taxon>Bacteria</taxon>
        <taxon>Pseudomonadati</taxon>
        <taxon>Pseudomonadota</taxon>
        <taxon>Gammaproteobacteria</taxon>
        <taxon>Vibrionales</taxon>
        <taxon>Vibrionaceae</taxon>
        <taxon>Vibrio</taxon>
    </lineage>
</organism>
<proteinExistence type="predicted"/>
<protein>
    <submittedName>
        <fullName evidence="1">Uncharacterized protein</fullName>
    </submittedName>
</protein>
<evidence type="ECO:0000313" key="1">
    <source>
        <dbReference type="EMBL" id="AGV19053.1"/>
    </source>
</evidence>
<dbReference type="Proteomes" id="UP000016714">
    <property type="component" value="Chromosome 2"/>
</dbReference>
<gene>
    <name evidence="1" type="ORF">N646_3243</name>
</gene>
<accession>A0A2I3CJS1</accession>
<dbReference type="HOGENOM" id="CLU_3105125_0_0_6"/>
<sequence length="51" mass="5731">MRKGKLAALEELVFQIAHLEPNKRSCQKSPSSVLKVSVSLEVYRDEKSRSG</sequence>
<dbReference type="KEGG" id="vag:N646_3243"/>
<evidence type="ECO:0000313" key="2">
    <source>
        <dbReference type="Proteomes" id="UP000016714"/>
    </source>
</evidence>
<name>A0A2I3CJS1_VIBAX</name>
<dbReference type="EMBL" id="CP006719">
    <property type="protein sequence ID" value="AGV19053.1"/>
    <property type="molecule type" value="Genomic_DNA"/>
</dbReference>
<reference evidence="1 2" key="1">
    <citation type="journal article" date="2015" name="Genome Announc.">
        <title>Complete genome sequence of Vibrio alginolyticus ATCC 17749.</title>
        <authorList>
            <person name="Liu X.F."/>
            <person name="Cao Y."/>
            <person name="Zhang H.L."/>
            <person name="Chen Y.J."/>
            <person name="Hu C.J."/>
        </authorList>
    </citation>
    <scope>NUCLEOTIDE SEQUENCE [LARGE SCALE GENOMIC DNA]</scope>
    <source>
        <strain evidence="2">ATCC 17749 / DSM 2171 / NBRC 15630 / NCIMB 1903 / NCTC 12160 / XII-53</strain>
    </source>
</reference>
<dbReference type="AlphaFoldDB" id="A0A2I3CJS1"/>